<accession>A0ABW2KXA9</accession>
<protein>
    <submittedName>
        <fullName evidence="1">Uncharacterized protein</fullName>
    </submittedName>
</protein>
<dbReference type="RefSeq" id="WP_377359110.1">
    <property type="nucleotide sequence ID" value="NZ_JBHTCM010000010.1"/>
</dbReference>
<organism evidence="1 2">
    <name type="scientific">Rhodocista pekingensis</name>
    <dbReference type="NCBI Taxonomy" id="201185"/>
    <lineage>
        <taxon>Bacteria</taxon>
        <taxon>Pseudomonadati</taxon>
        <taxon>Pseudomonadota</taxon>
        <taxon>Alphaproteobacteria</taxon>
        <taxon>Rhodospirillales</taxon>
        <taxon>Azospirillaceae</taxon>
        <taxon>Rhodocista</taxon>
    </lineage>
</organism>
<keyword evidence="2" id="KW-1185">Reference proteome</keyword>
<dbReference type="Proteomes" id="UP001596456">
    <property type="component" value="Unassembled WGS sequence"/>
</dbReference>
<evidence type="ECO:0000313" key="1">
    <source>
        <dbReference type="EMBL" id="MFC7333801.1"/>
    </source>
</evidence>
<dbReference type="EMBL" id="JBHTCM010000010">
    <property type="protein sequence ID" value="MFC7333801.1"/>
    <property type="molecule type" value="Genomic_DNA"/>
</dbReference>
<sequence>MSQIGNRTNLMAIDAVLRAVPRTPRGYADAALETAVISRRVARAAGDLSAFLQEAGADVAQL</sequence>
<proteinExistence type="predicted"/>
<reference evidence="2" key="1">
    <citation type="journal article" date="2019" name="Int. J. Syst. Evol. Microbiol.">
        <title>The Global Catalogue of Microorganisms (GCM) 10K type strain sequencing project: providing services to taxonomists for standard genome sequencing and annotation.</title>
        <authorList>
            <consortium name="The Broad Institute Genomics Platform"/>
            <consortium name="The Broad Institute Genome Sequencing Center for Infectious Disease"/>
            <person name="Wu L."/>
            <person name="Ma J."/>
        </authorList>
    </citation>
    <scope>NUCLEOTIDE SEQUENCE [LARGE SCALE GENOMIC DNA]</scope>
    <source>
        <strain evidence="2">CGMCC 1.16275</strain>
    </source>
</reference>
<comment type="caution">
    <text evidence="1">The sequence shown here is derived from an EMBL/GenBank/DDBJ whole genome shotgun (WGS) entry which is preliminary data.</text>
</comment>
<name>A0ABW2KXA9_9PROT</name>
<gene>
    <name evidence="1" type="ORF">ACFQPS_11560</name>
</gene>
<evidence type="ECO:0000313" key="2">
    <source>
        <dbReference type="Proteomes" id="UP001596456"/>
    </source>
</evidence>